<dbReference type="PANTHER" id="PTHR32179:SF4">
    <property type="entry name" value="PYROPHOSPHORYLASE MODD-RELATED"/>
    <property type="match status" value="1"/>
</dbReference>
<dbReference type="InterPro" id="IPR036068">
    <property type="entry name" value="Nicotinate_pribotase-like_C"/>
</dbReference>
<dbReference type="InterPro" id="IPR006242">
    <property type="entry name" value="ModD"/>
</dbReference>
<evidence type="ECO:0000259" key="7">
    <source>
        <dbReference type="Pfam" id="PF02749"/>
    </source>
</evidence>
<dbReference type="InterPro" id="IPR037128">
    <property type="entry name" value="Quinolinate_PRibosylTase_N_sf"/>
</dbReference>
<dbReference type="FunFam" id="3.20.20.70:FF:000030">
    <property type="entry name" value="Nicotinate-nucleotide pyrophosphorylase, carboxylating"/>
    <property type="match status" value="1"/>
</dbReference>
<feature type="domain" description="Quinolinate phosphoribosyl transferase C-terminal" evidence="6">
    <location>
        <begin position="102"/>
        <end position="260"/>
    </location>
</feature>
<keyword evidence="9" id="KW-1185">Reference proteome</keyword>
<dbReference type="InterPro" id="IPR022412">
    <property type="entry name" value="Quinolinate_PRibosylTrfase_N"/>
</dbReference>
<dbReference type="GO" id="GO:0005737">
    <property type="term" value="C:cytoplasm"/>
    <property type="evidence" value="ECO:0007669"/>
    <property type="project" value="TreeGrafter"/>
</dbReference>
<gene>
    <name evidence="8" type="ORF">LNAT_P1588</name>
</gene>
<protein>
    <recommendedName>
        <fullName evidence="2">Putative pyrophosphorylase ModD</fullName>
    </recommendedName>
</protein>
<dbReference type="InterPro" id="IPR002638">
    <property type="entry name" value="Quinolinate_PRibosylTrfase_C"/>
</dbReference>
<dbReference type="OrthoDB" id="9782546at2"/>
<dbReference type="SUPFAM" id="SSF51690">
    <property type="entry name" value="Nicotinate/Quinolinate PRTase C-terminal domain-like"/>
    <property type="match status" value="1"/>
</dbReference>
<feature type="domain" description="Quinolinate phosphoribosyl transferase N-terminal" evidence="7">
    <location>
        <begin position="20"/>
        <end position="98"/>
    </location>
</feature>
<dbReference type="NCBIfam" id="TIGR01334">
    <property type="entry name" value="modD"/>
    <property type="match status" value="1"/>
</dbReference>
<evidence type="ECO:0000256" key="4">
    <source>
        <dbReference type="ARBA" id="ARBA00022679"/>
    </source>
</evidence>
<organism evidence="8 9">
    <name type="scientific">Lebetimonas natsushimae</name>
    <dbReference type="NCBI Taxonomy" id="1936991"/>
    <lineage>
        <taxon>Bacteria</taxon>
        <taxon>Pseudomonadati</taxon>
        <taxon>Campylobacterota</taxon>
        <taxon>Epsilonproteobacteria</taxon>
        <taxon>Nautiliales</taxon>
        <taxon>Nautiliaceae</taxon>
        <taxon>Lebetimonas</taxon>
    </lineage>
</organism>
<evidence type="ECO:0000256" key="1">
    <source>
        <dbReference type="ARBA" id="ARBA00009400"/>
    </source>
</evidence>
<evidence type="ECO:0000256" key="5">
    <source>
        <dbReference type="PIRNR" id="PIRNR006250"/>
    </source>
</evidence>
<dbReference type="Gene3D" id="3.90.1170.20">
    <property type="entry name" value="Quinolinate phosphoribosyl transferase, N-terminal domain"/>
    <property type="match status" value="1"/>
</dbReference>
<keyword evidence="4 5" id="KW-0808">Transferase</keyword>
<evidence type="ECO:0000256" key="3">
    <source>
        <dbReference type="ARBA" id="ARBA00022676"/>
    </source>
</evidence>
<dbReference type="InterPro" id="IPR013785">
    <property type="entry name" value="Aldolase_TIM"/>
</dbReference>
<dbReference type="PANTHER" id="PTHR32179">
    <property type="entry name" value="NICOTINATE-NUCLEOTIDE PYROPHOSPHORYLASE [CARBOXYLATING]"/>
    <property type="match status" value="1"/>
</dbReference>
<dbReference type="GO" id="GO:0004514">
    <property type="term" value="F:nicotinate-nucleotide diphosphorylase (carboxylating) activity"/>
    <property type="evidence" value="ECO:0007669"/>
    <property type="project" value="InterPro"/>
</dbReference>
<dbReference type="GO" id="GO:0034213">
    <property type="term" value="P:quinolinate catabolic process"/>
    <property type="evidence" value="ECO:0007669"/>
    <property type="project" value="TreeGrafter"/>
</dbReference>
<name>A0A292YBF4_9BACT</name>
<comment type="caution">
    <text evidence="8">The sequence shown here is derived from an EMBL/GenBank/DDBJ whole genome shotgun (WGS) entry which is preliminary data.</text>
</comment>
<dbReference type="SUPFAM" id="SSF54675">
    <property type="entry name" value="Nicotinate/Quinolinate PRTase N-terminal domain-like"/>
    <property type="match status" value="1"/>
</dbReference>
<evidence type="ECO:0000259" key="6">
    <source>
        <dbReference type="Pfam" id="PF01729"/>
    </source>
</evidence>
<dbReference type="PIRSF" id="PIRSF006250">
    <property type="entry name" value="NadC_ModD"/>
    <property type="match status" value="1"/>
</dbReference>
<dbReference type="EMBL" id="BDME01000007">
    <property type="protein sequence ID" value="GAX88292.1"/>
    <property type="molecule type" value="Genomic_DNA"/>
</dbReference>
<proteinExistence type="inferred from homology"/>
<dbReference type="AlphaFoldDB" id="A0A292YBF4"/>
<dbReference type="Proteomes" id="UP000217944">
    <property type="component" value="Unassembled WGS sequence"/>
</dbReference>
<sequence length="275" mass="31269">MYYTKEDIARLISEDMPYFDLTSKLLNIENPGKISFYTRKDTVVSGNKLVSMLADELNLKVTFREKDSRFITAGNKIFEAEGENVLILWKVAQNIYEYALSVATYTYEMTQKARVHNPNIEILTTRKIIPFTKKIALNAVIDGGGLPHRITTSETVLVFDNYIKLFGGWEKFFKEFPKLKQRSIEKKWVIEADNLEMAKKLIDIEVDVVQLDKVDVETTKKIVELAHQKNIKVISAGGININNVQDYAKAGVDSIVTTAPYFAKGADVKVVIENF</sequence>
<accession>A0A292YBF4</accession>
<dbReference type="GO" id="GO:0009435">
    <property type="term" value="P:NAD+ biosynthetic process"/>
    <property type="evidence" value="ECO:0007669"/>
    <property type="project" value="InterPro"/>
</dbReference>
<dbReference type="InterPro" id="IPR027277">
    <property type="entry name" value="NadC/ModD"/>
</dbReference>
<keyword evidence="3 5" id="KW-0328">Glycosyltransferase</keyword>
<reference evidence="8 9" key="1">
    <citation type="journal article" date="2017" name="Syst. Appl. Microbiol.">
        <title>Lebetimonas natsushimae sp. nov., a novel strictly anaerobic, moderately thermophilic chemoautotroph isolated from a deep-sea hydrothermal vent polychaete nest in the Mid-Okinawa Trough.</title>
        <authorList>
            <person name="Nagata R."/>
            <person name="Takaki Y."/>
            <person name="Tame A."/>
            <person name="Nunoura T."/>
            <person name="Muto H."/>
            <person name="Mino S."/>
            <person name="Sawayama S."/>
            <person name="Takai K."/>
            <person name="Nakagawa S."/>
        </authorList>
    </citation>
    <scope>NUCLEOTIDE SEQUENCE [LARGE SCALE GENOMIC DNA]</scope>
    <source>
        <strain evidence="8 9">HS1857</strain>
    </source>
</reference>
<evidence type="ECO:0000313" key="9">
    <source>
        <dbReference type="Proteomes" id="UP000217944"/>
    </source>
</evidence>
<dbReference type="Gene3D" id="3.20.20.70">
    <property type="entry name" value="Aldolase class I"/>
    <property type="match status" value="1"/>
</dbReference>
<evidence type="ECO:0000256" key="2">
    <source>
        <dbReference type="ARBA" id="ARBA00019205"/>
    </source>
</evidence>
<dbReference type="Pfam" id="PF02749">
    <property type="entry name" value="QRPTase_N"/>
    <property type="match status" value="1"/>
</dbReference>
<dbReference type="Pfam" id="PF01729">
    <property type="entry name" value="QRPTase_C"/>
    <property type="match status" value="1"/>
</dbReference>
<evidence type="ECO:0000313" key="8">
    <source>
        <dbReference type="EMBL" id="GAX88292.1"/>
    </source>
</evidence>
<comment type="similarity">
    <text evidence="1 5">Belongs to the NadC/ModD family.</text>
</comment>
<dbReference type="RefSeq" id="WP_096260120.1">
    <property type="nucleotide sequence ID" value="NZ_BDME01000007.1"/>
</dbReference>